<dbReference type="Pfam" id="PF13692">
    <property type="entry name" value="Glyco_trans_1_4"/>
    <property type="match status" value="1"/>
</dbReference>
<evidence type="ECO:0000313" key="4">
    <source>
        <dbReference type="EMBL" id="MUN55533.1"/>
    </source>
</evidence>
<dbReference type="AlphaFoldDB" id="A0A7K1LKG4"/>
<keyword evidence="1" id="KW-0328">Glycosyltransferase</keyword>
<accession>A0A7K1LKG4</accession>
<sequence>MCGSAASRSSWTISTPPWSAPYERRPVAGRGEPRRILLLAVRDITGVRTGRIVVLESAVRGLQRHGHHVDVVAITHEDGPTSWLGCDVHRIRPPRLGSLAALVPCALLRGRCLNEALFSGRALTQQVREIARELKSDVVVGDGLRAWDAARAAGLPTVMHLDDLLSERYSSATFRDNNDSILGYFGERVPRLTRPGAEALARALLGVEAELARRRENLIAREARVVALTSREEAKRLSLRTGRDVLGIPMAVEQGTLCAPEQAAAGTLTFLGVLHYGPNIAALRFVRDELVPELDKRGRTVRIRVIGKASREQIQEFAGGPFEILGYVDDLPAEMSKSRMLLSPIQAGTGVKTKVLDALSIGLPVVATPMGVAGIPLRDGVSALIADTASGLADAIEDLMDHPERARDIGRAGYEVLGTSMAPDQIYNAWGAAVEQAVSEESRAH</sequence>
<evidence type="ECO:0000313" key="5">
    <source>
        <dbReference type="Proteomes" id="UP000462152"/>
    </source>
</evidence>
<evidence type="ECO:0000259" key="3">
    <source>
        <dbReference type="Pfam" id="PF13579"/>
    </source>
</evidence>
<evidence type="ECO:0000256" key="1">
    <source>
        <dbReference type="ARBA" id="ARBA00022676"/>
    </source>
</evidence>
<dbReference type="Proteomes" id="UP000462152">
    <property type="component" value="Unassembled WGS sequence"/>
</dbReference>
<keyword evidence="2 4" id="KW-0808">Transferase</keyword>
<evidence type="ECO:0000256" key="2">
    <source>
        <dbReference type="ARBA" id="ARBA00022679"/>
    </source>
</evidence>
<comment type="caution">
    <text evidence="4">The sequence shown here is derived from an EMBL/GenBank/DDBJ whole genome shotgun (WGS) entry which is preliminary data.</text>
</comment>
<name>A0A7K1LKG4_9MICC</name>
<dbReference type="SUPFAM" id="SSF53756">
    <property type="entry name" value="UDP-Glycosyltransferase/glycogen phosphorylase"/>
    <property type="match status" value="1"/>
</dbReference>
<reference evidence="4 5" key="1">
    <citation type="submission" date="2019-12" db="EMBL/GenBank/DDBJ databases">
        <authorList>
            <person name="Li J."/>
            <person name="Shi Y."/>
            <person name="Xu G."/>
            <person name="Xiao D."/>
            <person name="Ran X."/>
        </authorList>
    </citation>
    <scope>NUCLEOTIDE SEQUENCE [LARGE SCALE GENOMIC DNA]</scope>
    <source>
        <strain evidence="4 5">JCM 15915</strain>
    </source>
</reference>
<dbReference type="Pfam" id="PF13579">
    <property type="entry name" value="Glyco_trans_4_4"/>
    <property type="match status" value="1"/>
</dbReference>
<feature type="domain" description="Glycosyltransferase subfamily 4-like N-terminal" evidence="3">
    <location>
        <begin position="53"/>
        <end position="238"/>
    </location>
</feature>
<proteinExistence type="predicted"/>
<dbReference type="Gene3D" id="3.40.50.2000">
    <property type="entry name" value="Glycogen Phosphorylase B"/>
    <property type="match status" value="2"/>
</dbReference>
<dbReference type="PANTHER" id="PTHR12526:SF510">
    <property type="entry name" value="D-INOSITOL 3-PHOSPHATE GLYCOSYLTRANSFERASE"/>
    <property type="match status" value="1"/>
</dbReference>
<keyword evidence="5" id="KW-1185">Reference proteome</keyword>
<dbReference type="PANTHER" id="PTHR12526">
    <property type="entry name" value="GLYCOSYLTRANSFERASE"/>
    <property type="match status" value="1"/>
</dbReference>
<protein>
    <submittedName>
        <fullName evidence="4">Glycosyltransferase</fullName>
    </submittedName>
</protein>
<dbReference type="InterPro" id="IPR028098">
    <property type="entry name" value="Glyco_trans_4-like_N"/>
</dbReference>
<dbReference type="EMBL" id="WOGT01000006">
    <property type="protein sequence ID" value="MUN55533.1"/>
    <property type="molecule type" value="Genomic_DNA"/>
</dbReference>
<dbReference type="GO" id="GO:0016757">
    <property type="term" value="F:glycosyltransferase activity"/>
    <property type="evidence" value="ECO:0007669"/>
    <property type="project" value="UniProtKB-KW"/>
</dbReference>
<organism evidence="4 5">
    <name type="scientific">Rothia koreensis</name>
    <dbReference type="NCBI Taxonomy" id="592378"/>
    <lineage>
        <taxon>Bacteria</taxon>
        <taxon>Bacillati</taxon>
        <taxon>Actinomycetota</taxon>
        <taxon>Actinomycetes</taxon>
        <taxon>Micrococcales</taxon>
        <taxon>Micrococcaceae</taxon>
        <taxon>Rothia</taxon>
    </lineage>
</organism>
<gene>
    <name evidence="4" type="ORF">GMA10_09975</name>
</gene>